<dbReference type="InterPro" id="IPR046938">
    <property type="entry name" value="DNA_clamp_sf"/>
</dbReference>
<keyword evidence="8 10" id="KW-0239">DNA-directed DNA polymerase</keyword>
<dbReference type="PIRSF" id="PIRSF000804">
    <property type="entry name" value="DNA_pol_III_b"/>
    <property type="match status" value="1"/>
</dbReference>
<dbReference type="GO" id="GO:0008408">
    <property type="term" value="F:3'-5' exonuclease activity"/>
    <property type="evidence" value="ECO:0007669"/>
    <property type="project" value="InterPro"/>
</dbReference>
<dbReference type="InterPro" id="IPR001001">
    <property type="entry name" value="DNA_polIII_beta"/>
</dbReference>
<dbReference type="GO" id="GO:0003887">
    <property type="term" value="F:DNA-directed DNA polymerase activity"/>
    <property type="evidence" value="ECO:0007669"/>
    <property type="project" value="UniProtKB-UniRule"/>
</dbReference>
<evidence type="ECO:0000256" key="4">
    <source>
        <dbReference type="ARBA" id="ARBA00022490"/>
    </source>
</evidence>
<evidence type="ECO:0000259" key="11">
    <source>
        <dbReference type="Pfam" id="PF00712"/>
    </source>
</evidence>
<dbReference type="SMART" id="SM00480">
    <property type="entry name" value="POL3Bc"/>
    <property type="match status" value="1"/>
</dbReference>
<feature type="domain" description="DNA polymerase III beta sliding clamp C-terminal" evidence="13">
    <location>
        <begin position="248"/>
        <end position="364"/>
    </location>
</feature>
<comment type="subunit">
    <text evidence="10">Forms a ring-shaped head-to-tail homodimer around DNA.</text>
</comment>
<dbReference type="Gene3D" id="3.70.10.10">
    <property type="match status" value="1"/>
</dbReference>
<dbReference type="NCBIfam" id="TIGR00663">
    <property type="entry name" value="dnan"/>
    <property type="match status" value="1"/>
</dbReference>
<evidence type="ECO:0000256" key="10">
    <source>
        <dbReference type="PIRNR" id="PIRNR000804"/>
    </source>
</evidence>
<feature type="domain" description="DNA polymerase III beta sliding clamp N-terminal" evidence="11">
    <location>
        <begin position="1"/>
        <end position="119"/>
    </location>
</feature>
<comment type="function">
    <text evidence="10">Confers DNA tethering and processivity to DNA polymerases and other proteins. Acts as a clamp, forming a ring around DNA (a reaction catalyzed by the clamp-loading complex) which diffuses in an ATP-independent manner freely and bidirectionally along dsDNA. Initially characterized for its ability to contact the catalytic subunit of DNA polymerase III (Pol III), a complex, multichain enzyme responsible for most of the replicative synthesis in bacteria; Pol III exhibits 3'-5' exonuclease proofreading activity. The beta chain is required for initiation of replication as well as for processivity of DNA replication.</text>
</comment>
<reference evidence="14 15" key="1">
    <citation type="submission" date="2016-10" db="EMBL/GenBank/DDBJ databases">
        <authorList>
            <person name="de Groot N.N."/>
        </authorList>
    </citation>
    <scope>NUCLEOTIDE SEQUENCE [LARGE SCALE GENOMIC DNA]</scope>
    <source>
        <strain evidence="14 15">YAD2003</strain>
    </source>
</reference>
<comment type="similarity">
    <text evidence="2 10">Belongs to the beta sliding clamp family.</text>
</comment>
<dbReference type="PANTHER" id="PTHR30478">
    <property type="entry name" value="DNA POLYMERASE III SUBUNIT BETA"/>
    <property type="match status" value="1"/>
</dbReference>
<comment type="subcellular location">
    <subcellularLocation>
        <location evidence="1 10">Cytoplasm</location>
    </subcellularLocation>
</comment>
<dbReference type="SUPFAM" id="SSF55979">
    <property type="entry name" value="DNA clamp"/>
    <property type="match status" value="3"/>
</dbReference>
<dbReference type="Pfam" id="PF02768">
    <property type="entry name" value="DNA_pol3_beta_3"/>
    <property type="match status" value="1"/>
</dbReference>
<dbReference type="PANTHER" id="PTHR30478:SF0">
    <property type="entry name" value="BETA SLIDING CLAMP"/>
    <property type="match status" value="1"/>
</dbReference>
<dbReference type="InterPro" id="IPR022637">
    <property type="entry name" value="DNA_polIII_beta_cen"/>
</dbReference>
<evidence type="ECO:0000256" key="2">
    <source>
        <dbReference type="ARBA" id="ARBA00010752"/>
    </source>
</evidence>
<dbReference type="Pfam" id="PF02767">
    <property type="entry name" value="DNA_pol3_beta_2"/>
    <property type="match status" value="1"/>
</dbReference>
<evidence type="ECO:0000256" key="3">
    <source>
        <dbReference type="ARBA" id="ARBA00021035"/>
    </source>
</evidence>
<evidence type="ECO:0000256" key="6">
    <source>
        <dbReference type="ARBA" id="ARBA00022695"/>
    </source>
</evidence>
<gene>
    <name evidence="14" type="ORF">SAMN02910265_01153</name>
</gene>
<dbReference type="Proteomes" id="UP000183190">
    <property type="component" value="Unassembled WGS sequence"/>
</dbReference>
<dbReference type="Gene3D" id="3.10.150.10">
    <property type="entry name" value="DNA Polymerase III, subunit A, domain 2"/>
    <property type="match status" value="1"/>
</dbReference>
<keyword evidence="6 10" id="KW-0548">Nucleotidyltransferase</keyword>
<dbReference type="GO" id="GO:0009360">
    <property type="term" value="C:DNA polymerase III complex"/>
    <property type="evidence" value="ECO:0007669"/>
    <property type="project" value="InterPro"/>
</dbReference>
<dbReference type="AlphaFoldDB" id="A0A1H6INX2"/>
<protein>
    <recommendedName>
        <fullName evidence="3 10">Beta sliding clamp</fullName>
    </recommendedName>
</protein>
<keyword evidence="7 10" id="KW-0235">DNA replication</keyword>
<dbReference type="RefSeq" id="WP_074715213.1">
    <property type="nucleotide sequence ID" value="NZ_FNWV01000003.1"/>
</dbReference>
<evidence type="ECO:0000256" key="9">
    <source>
        <dbReference type="ARBA" id="ARBA00023125"/>
    </source>
</evidence>
<evidence type="ECO:0000256" key="8">
    <source>
        <dbReference type="ARBA" id="ARBA00022932"/>
    </source>
</evidence>
<sequence>MKFICNKTEISEAISNVSKAVSQKSTIPALEGIKVRISAGSVELTAYNLEMGIRTSINAETEGEGEFVVSARLFSEFTRRMSGDEIKFDIDENLVITISCSATECSFPAMSANEYPELPKVDSARSFSVKQSILKSMINMTSYAASLNESKPVLTGELFDIEEGSFNMVAIDGFRLAIRNELTDCTEKYHFVVPKKALLEVSTLIRDDDDEKMCTICTNDRHIIFEIGNVFVISRLLEGVFHNYKLSIPSGCKTEVIVSKRDFTTCLERCSLLIDDKNKSPIRCEVGNGVIKINCKTGIGKINDAISADISGETVTIGFNNKLILEALKAAEGDKVRLRFNGAMKVIEILPLEGESFIFLVMPIQLKG</sequence>
<dbReference type="GO" id="GO:0005737">
    <property type="term" value="C:cytoplasm"/>
    <property type="evidence" value="ECO:0007669"/>
    <property type="project" value="UniProtKB-SubCell"/>
</dbReference>
<dbReference type="Pfam" id="PF00712">
    <property type="entry name" value="DNA_pol3_beta"/>
    <property type="match status" value="1"/>
</dbReference>
<keyword evidence="4 10" id="KW-0963">Cytoplasm</keyword>
<dbReference type="GO" id="GO:0006271">
    <property type="term" value="P:DNA strand elongation involved in DNA replication"/>
    <property type="evidence" value="ECO:0007669"/>
    <property type="project" value="TreeGrafter"/>
</dbReference>
<evidence type="ECO:0000256" key="7">
    <source>
        <dbReference type="ARBA" id="ARBA00022705"/>
    </source>
</evidence>
<dbReference type="OrthoDB" id="8421503at2"/>
<dbReference type="InterPro" id="IPR022634">
    <property type="entry name" value="DNA_polIII_beta_N"/>
</dbReference>
<evidence type="ECO:0000256" key="1">
    <source>
        <dbReference type="ARBA" id="ARBA00004496"/>
    </source>
</evidence>
<dbReference type="InterPro" id="IPR022635">
    <property type="entry name" value="DNA_polIII_beta_C"/>
</dbReference>
<evidence type="ECO:0000259" key="13">
    <source>
        <dbReference type="Pfam" id="PF02768"/>
    </source>
</evidence>
<evidence type="ECO:0000313" key="14">
    <source>
        <dbReference type="EMBL" id="SEH51418.1"/>
    </source>
</evidence>
<evidence type="ECO:0000256" key="5">
    <source>
        <dbReference type="ARBA" id="ARBA00022679"/>
    </source>
</evidence>
<evidence type="ECO:0000313" key="15">
    <source>
        <dbReference type="Proteomes" id="UP000183190"/>
    </source>
</evidence>
<dbReference type="EMBL" id="FNWV01000003">
    <property type="protein sequence ID" value="SEH51418.1"/>
    <property type="molecule type" value="Genomic_DNA"/>
</dbReference>
<dbReference type="CDD" id="cd00140">
    <property type="entry name" value="beta_clamp"/>
    <property type="match status" value="1"/>
</dbReference>
<feature type="domain" description="DNA polymerase III beta sliding clamp central" evidence="12">
    <location>
        <begin position="129"/>
        <end position="241"/>
    </location>
</feature>
<accession>A0A1H6INX2</accession>
<dbReference type="GO" id="GO:0003677">
    <property type="term" value="F:DNA binding"/>
    <property type="evidence" value="ECO:0007669"/>
    <property type="project" value="UniProtKB-UniRule"/>
</dbReference>
<proteinExistence type="inferred from homology"/>
<evidence type="ECO:0000259" key="12">
    <source>
        <dbReference type="Pfam" id="PF02767"/>
    </source>
</evidence>
<organism evidence="14 15">
    <name type="scientific">Ruminococcus flavefaciens</name>
    <dbReference type="NCBI Taxonomy" id="1265"/>
    <lineage>
        <taxon>Bacteria</taxon>
        <taxon>Bacillati</taxon>
        <taxon>Bacillota</taxon>
        <taxon>Clostridia</taxon>
        <taxon>Eubacteriales</taxon>
        <taxon>Oscillospiraceae</taxon>
        <taxon>Ruminococcus</taxon>
    </lineage>
</organism>
<keyword evidence="5 10" id="KW-0808">Transferase</keyword>
<keyword evidence="9" id="KW-0238">DNA-binding</keyword>
<name>A0A1H6INX2_RUMFL</name>